<evidence type="ECO:0000313" key="2">
    <source>
        <dbReference type="Proteomes" id="UP001597342"/>
    </source>
</evidence>
<evidence type="ECO:0000313" key="1">
    <source>
        <dbReference type="EMBL" id="MFD2100685.1"/>
    </source>
</evidence>
<keyword evidence="2" id="KW-1185">Reference proteome</keyword>
<reference evidence="2" key="1">
    <citation type="journal article" date="2019" name="Int. J. Syst. Evol. Microbiol.">
        <title>The Global Catalogue of Microorganisms (GCM) 10K type strain sequencing project: providing services to taxonomists for standard genome sequencing and annotation.</title>
        <authorList>
            <consortium name="The Broad Institute Genomics Platform"/>
            <consortium name="The Broad Institute Genome Sequencing Center for Infectious Disease"/>
            <person name="Wu L."/>
            <person name="Ma J."/>
        </authorList>
    </citation>
    <scope>NUCLEOTIDE SEQUENCE [LARGE SCALE GENOMIC DNA]</scope>
    <source>
        <strain evidence="2">JCM 3389</strain>
    </source>
</reference>
<dbReference type="RefSeq" id="WP_379831386.1">
    <property type="nucleotide sequence ID" value="NZ_JBHUHU010000003.1"/>
</dbReference>
<dbReference type="Pfam" id="PF22352">
    <property type="entry name" value="K319L-like_PKD"/>
    <property type="match status" value="1"/>
</dbReference>
<dbReference type="Proteomes" id="UP001597342">
    <property type="component" value="Unassembled WGS sequence"/>
</dbReference>
<dbReference type="InterPro" id="IPR013783">
    <property type="entry name" value="Ig-like_fold"/>
</dbReference>
<protein>
    <recommendedName>
        <fullName evidence="3">PKD domain-containing protein</fullName>
    </recommendedName>
</protein>
<accession>A0ABW4Y038</accession>
<organism evidence="1 2">
    <name type="scientific">Flagellimonas iocasae</name>
    <dbReference type="NCBI Taxonomy" id="2055905"/>
    <lineage>
        <taxon>Bacteria</taxon>
        <taxon>Pseudomonadati</taxon>
        <taxon>Bacteroidota</taxon>
        <taxon>Flavobacteriia</taxon>
        <taxon>Flavobacteriales</taxon>
        <taxon>Flavobacteriaceae</taxon>
        <taxon>Flagellimonas</taxon>
    </lineage>
</organism>
<proteinExistence type="predicted"/>
<gene>
    <name evidence="1" type="ORF">ACFSJE_12925</name>
</gene>
<dbReference type="PROSITE" id="PS51257">
    <property type="entry name" value="PROKAR_LIPOPROTEIN"/>
    <property type="match status" value="1"/>
</dbReference>
<comment type="caution">
    <text evidence="1">The sequence shown here is derived from an EMBL/GenBank/DDBJ whole genome shotgun (WGS) entry which is preliminary data.</text>
</comment>
<sequence length="342" mass="39995">MIFKYPKIIKATFLYFFICLIYSCSDDSESINLKAIIRSESSIDLFESIVLDATDSEGDIQNYQWTLVNAPNLDIITIEEYEKYFIGQNSNNLRVVPPYVGTYEIELTITDSNNNNASSLHTFDVSGLCGKIFSTENLLIDNFDSGEEWEFFEGSDNILEDCSGINEHQYGNFDLGNGFMEIFSGTDKEFRLVKKSLSNINLFSNSTYRLTLNIGERMYKPYFHHFFFTNIYRTNFMLRYKNHEIRIKLNPEENDWWDENFIPIFENYYFENELIVYFKINENTPIIFACSNGENVTSDIEIVETSLPEDSISFVAHAEFAETDCWYPNRLKIAEFKIDKLF</sequence>
<dbReference type="EMBL" id="JBHUHU010000003">
    <property type="protein sequence ID" value="MFD2100685.1"/>
    <property type="molecule type" value="Genomic_DNA"/>
</dbReference>
<dbReference type="Gene3D" id="2.60.40.10">
    <property type="entry name" value="Immunoglobulins"/>
    <property type="match status" value="1"/>
</dbReference>
<evidence type="ECO:0008006" key="3">
    <source>
        <dbReference type="Google" id="ProtNLM"/>
    </source>
</evidence>
<name>A0ABW4Y038_9FLAO</name>